<keyword evidence="9" id="KW-0560">Oxidoreductase</keyword>
<dbReference type="InterPro" id="IPR013785">
    <property type="entry name" value="Aldolase_TIM"/>
</dbReference>
<dbReference type="Pfam" id="PF01207">
    <property type="entry name" value="Dus"/>
    <property type="match status" value="1"/>
</dbReference>
<dbReference type="GO" id="GO:0017150">
    <property type="term" value="F:tRNA dihydrouridine synthase activity"/>
    <property type="evidence" value="ECO:0007669"/>
    <property type="project" value="InterPro"/>
</dbReference>
<gene>
    <name evidence="13" type="ORF">LCGC14_2419290</name>
</gene>
<feature type="domain" description="DUS-like FMN-binding" evidence="12">
    <location>
        <begin position="5"/>
        <end position="269"/>
    </location>
</feature>
<keyword evidence="6" id="KW-0819">tRNA processing</keyword>
<dbReference type="InterPro" id="IPR018517">
    <property type="entry name" value="tRNA_hU_synthase_CS"/>
</dbReference>
<dbReference type="InterPro" id="IPR001269">
    <property type="entry name" value="DUS_fam"/>
</dbReference>
<accession>A0A0F9BQ84</accession>
<dbReference type="PROSITE" id="PS01136">
    <property type="entry name" value="UPF0034"/>
    <property type="match status" value="1"/>
</dbReference>
<evidence type="ECO:0000256" key="2">
    <source>
        <dbReference type="ARBA" id="ARBA00002790"/>
    </source>
</evidence>
<organism evidence="13">
    <name type="scientific">marine sediment metagenome</name>
    <dbReference type="NCBI Taxonomy" id="412755"/>
    <lineage>
        <taxon>unclassified sequences</taxon>
        <taxon>metagenomes</taxon>
        <taxon>ecological metagenomes</taxon>
    </lineage>
</organism>
<dbReference type="CDD" id="cd02801">
    <property type="entry name" value="DUS_like_FMN"/>
    <property type="match status" value="1"/>
</dbReference>
<comment type="function">
    <text evidence="2">Catalyzes the synthesis of 5,6-dihydrouridine (D), a modified base found in the D-loop of most tRNAs, via the reduction of the C5-C6 double bond in target uridines.</text>
</comment>
<evidence type="ECO:0000256" key="8">
    <source>
        <dbReference type="ARBA" id="ARBA00022884"/>
    </source>
</evidence>
<evidence type="ECO:0000313" key="13">
    <source>
        <dbReference type="EMBL" id="KKL24045.1"/>
    </source>
</evidence>
<proteinExistence type="predicted"/>
<keyword evidence="5" id="KW-0288">FMN</keyword>
<keyword evidence="3" id="KW-0820">tRNA-binding</keyword>
<keyword evidence="4" id="KW-0285">Flavoprotein</keyword>
<evidence type="ECO:0000256" key="11">
    <source>
        <dbReference type="ARBA" id="ARBA00048802"/>
    </source>
</evidence>
<evidence type="ECO:0000256" key="6">
    <source>
        <dbReference type="ARBA" id="ARBA00022694"/>
    </source>
</evidence>
<dbReference type="Gene3D" id="1.10.1200.80">
    <property type="entry name" value="Putative flavin oxidoreducatase, domain 2"/>
    <property type="match status" value="1"/>
</dbReference>
<comment type="catalytic activity">
    <reaction evidence="11">
        <text>a 5,6-dihydrouridine in tRNA + NAD(+) = a uridine in tRNA + NADH + H(+)</text>
        <dbReference type="Rhea" id="RHEA:54452"/>
        <dbReference type="Rhea" id="RHEA-COMP:13339"/>
        <dbReference type="Rhea" id="RHEA-COMP:13887"/>
        <dbReference type="ChEBI" id="CHEBI:15378"/>
        <dbReference type="ChEBI" id="CHEBI:57540"/>
        <dbReference type="ChEBI" id="CHEBI:57945"/>
        <dbReference type="ChEBI" id="CHEBI:65315"/>
        <dbReference type="ChEBI" id="CHEBI:74443"/>
    </reaction>
</comment>
<dbReference type="PANTHER" id="PTHR45846">
    <property type="entry name" value="TRNA-DIHYDROURIDINE(47) SYNTHASE [NAD(P)(+)]-LIKE"/>
    <property type="match status" value="1"/>
</dbReference>
<comment type="cofactor">
    <cofactor evidence="1">
        <name>FMN</name>
        <dbReference type="ChEBI" id="CHEBI:58210"/>
    </cofactor>
</comment>
<dbReference type="InterPro" id="IPR024036">
    <property type="entry name" value="tRNA-dHydroUridine_Synthase_C"/>
</dbReference>
<reference evidence="13" key="1">
    <citation type="journal article" date="2015" name="Nature">
        <title>Complex archaea that bridge the gap between prokaryotes and eukaryotes.</title>
        <authorList>
            <person name="Spang A."/>
            <person name="Saw J.H."/>
            <person name="Jorgensen S.L."/>
            <person name="Zaremba-Niedzwiedzka K."/>
            <person name="Martijn J."/>
            <person name="Lind A.E."/>
            <person name="van Eijk R."/>
            <person name="Schleper C."/>
            <person name="Guy L."/>
            <person name="Ettema T.J."/>
        </authorList>
    </citation>
    <scope>NUCLEOTIDE SEQUENCE</scope>
</reference>
<dbReference type="PIRSF" id="PIRSF006621">
    <property type="entry name" value="Dus"/>
    <property type="match status" value="1"/>
</dbReference>
<evidence type="ECO:0000256" key="1">
    <source>
        <dbReference type="ARBA" id="ARBA00001917"/>
    </source>
</evidence>
<evidence type="ECO:0000256" key="5">
    <source>
        <dbReference type="ARBA" id="ARBA00022643"/>
    </source>
</evidence>
<comment type="catalytic activity">
    <reaction evidence="10">
        <text>a 5,6-dihydrouridine in tRNA + NADP(+) = a uridine in tRNA + NADPH + H(+)</text>
        <dbReference type="Rhea" id="RHEA:23624"/>
        <dbReference type="Rhea" id="RHEA-COMP:13339"/>
        <dbReference type="Rhea" id="RHEA-COMP:13887"/>
        <dbReference type="ChEBI" id="CHEBI:15378"/>
        <dbReference type="ChEBI" id="CHEBI:57783"/>
        <dbReference type="ChEBI" id="CHEBI:58349"/>
        <dbReference type="ChEBI" id="CHEBI:65315"/>
        <dbReference type="ChEBI" id="CHEBI:74443"/>
    </reaction>
</comment>
<evidence type="ECO:0000256" key="10">
    <source>
        <dbReference type="ARBA" id="ARBA00048205"/>
    </source>
</evidence>
<dbReference type="Gene3D" id="3.20.20.70">
    <property type="entry name" value="Aldolase class I"/>
    <property type="match status" value="1"/>
</dbReference>
<dbReference type="GO" id="GO:0000049">
    <property type="term" value="F:tRNA binding"/>
    <property type="evidence" value="ECO:0007669"/>
    <property type="project" value="UniProtKB-KW"/>
</dbReference>
<protein>
    <recommendedName>
        <fullName evidence="12">DUS-like FMN-binding domain-containing protein</fullName>
    </recommendedName>
</protein>
<dbReference type="PANTHER" id="PTHR45846:SF1">
    <property type="entry name" value="TRNA-DIHYDROURIDINE(47) SYNTHASE [NAD(P)(+)]-LIKE"/>
    <property type="match status" value="1"/>
</dbReference>
<evidence type="ECO:0000259" key="12">
    <source>
        <dbReference type="Pfam" id="PF01207"/>
    </source>
</evidence>
<dbReference type="AlphaFoldDB" id="A0A0F9BQ84"/>
<evidence type="ECO:0000256" key="7">
    <source>
        <dbReference type="ARBA" id="ARBA00022857"/>
    </source>
</evidence>
<feature type="non-terminal residue" evidence="13">
    <location>
        <position position="1"/>
    </location>
</feature>
<keyword evidence="8" id="KW-0694">RNA-binding</keyword>
<comment type="caution">
    <text evidence="13">The sequence shown here is derived from an EMBL/GenBank/DDBJ whole genome shotgun (WGS) entry which is preliminary data.</text>
</comment>
<sequence length="274" mass="30113">ANRNRKTLDLIKISKGERPTGIQIFGSNPEIMNIAASVCNEYPADLIDINGGCSVKKVMKTGAGASILGNPERFYKIVKVCVDASIYPVSVKIRLGLTEDRINVLENAEAAQDAGASLLTLHPRTARVKFSGKAAWEYIGLVKQKLKIPVCGNGDIKTPADAVRMILETGCDAVMIGRAAIGNPWIVKNTVRAFETYPDEADAPVPSKEERIQCALEHLDMIVTYKGEIRGIREVKRHLHRYLKGIPKVSMVRHNLFELATKDEVEHELASLLG</sequence>
<dbReference type="SUPFAM" id="SSF51395">
    <property type="entry name" value="FMN-linked oxidoreductases"/>
    <property type="match status" value="1"/>
</dbReference>
<dbReference type="EMBL" id="LAZR01036741">
    <property type="protein sequence ID" value="KKL24045.1"/>
    <property type="molecule type" value="Genomic_DNA"/>
</dbReference>
<dbReference type="GO" id="GO:0050660">
    <property type="term" value="F:flavin adenine dinucleotide binding"/>
    <property type="evidence" value="ECO:0007669"/>
    <property type="project" value="InterPro"/>
</dbReference>
<dbReference type="InterPro" id="IPR035587">
    <property type="entry name" value="DUS-like_FMN-bd"/>
</dbReference>
<evidence type="ECO:0000256" key="9">
    <source>
        <dbReference type="ARBA" id="ARBA00023002"/>
    </source>
</evidence>
<evidence type="ECO:0000256" key="3">
    <source>
        <dbReference type="ARBA" id="ARBA00022555"/>
    </source>
</evidence>
<keyword evidence="7" id="KW-0521">NADP</keyword>
<name>A0A0F9BQ84_9ZZZZ</name>
<evidence type="ECO:0000256" key="4">
    <source>
        <dbReference type="ARBA" id="ARBA00022630"/>
    </source>
</evidence>